<dbReference type="GO" id="GO:0005506">
    <property type="term" value="F:iron ion binding"/>
    <property type="evidence" value="ECO:0007669"/>
    <property type="project" value="InterPro"/>
</dbReference>
<keyword evidence="9 12" id="KW-0472">Membrane</keyword>
<sequence length="521" mass="59283">MMILELVSYSTIFLLSALLIHTILTFTNRSWMGLPPSPPFALPIIGHLHLLGPQMYRTFHNLSSRYGPLIYLKLGSVPCVVASSPELAKELLKTHELTFTSRKNSTAIDHLTYKVSFAFSPLGPYWKFIKKLCTWELLGNRTLNHFLPIRMEEYKRFLGVLAERSSLGESVNLTEELLKLTNNVISHMMLSTRCSGTHDQASAARTVVREVTQIFGEFNVSDIIWFCKNIDLQGFRQRIEDVHRRYDALLEKFITDREQVRKVNKENRGKSTCEGGDDEVKDFLDIMLDIMEDENAEVKITRDHIKALVLDFFTAATDTTAIALEWALAELINNPAVHQKAQEEIDKVVGRNRLVQESDGPNLPYIQAIIKETFRLHPPIPMLARKSIQGCKINGYFIPAHTLLFVNIWSMGRNPKYWDSPLEFRPERFLESCEGDPMGLIDVKGQHYQLLPFGTGRRGCPGVSLAMQEVSMVLSAMIQCFEWKVVGPLNMEERPGLTAPRAYDLVCSPVARFIPLDNINL</sequence>
<evidence type="ECO:0000256" key="6">
    <source>
        <dbReference type="ARBA" id="ARBA00023002"/>
    </source>
</evidence>
<dbReference type="InterPro" id="IPR036396">
    <property type="entry name" value="Cyt_P450_sf"/>
</dbReference>
<keyword evidence="6 11" id="KW-0560">Oxidoreductase</keyword>
<keyword evidence="12" id="KW-1133">Transmembrane helix</keyword>
<evidence type="ECO:0000256" key="5">
    <source>
        <dbReference type="ARBA" id="ARBA00022723"/>
    </source>
</evidence>
<evidence type="ECO:0000256" key="3">
    <source>
        <dbReference type="ARBA" id="ARBA00010617"/>
    </source>
</evidence>
<dbReference type="InterPro" id="IPR001128">
    <property type="entry name" value="Cyt_P450"/>
</dbReference>
<dbReference type="EMBL" id="KP772228">
    <property type="protein sequence ID" value="ALX36002.1"/>
    <property type="molecule type" value="mRNA"/>
</dbReference>
<evidence type="ECO:0000256" key="11">
    <source>
        <dbReference type="RuleBase" id="RU000461"/>
    </source>
</evidence>
<gene>
    <name evidence="13" type="primary">FNS1</name>
</gene>
<evidence type="ECO:0000256" key="1">
    <source>
        <dbReference type="ARBA" id="ARBA00001971"/>
    </source>
</evidence>
<dbReference type="PANTHER" id="PTHR47943:SF8">
    <property type="entry name" value="CYTOCHROME P450"/>
    <property type="match status" value="1"/>
</dbReference>
<evidence type="ECO:0000313" key="13">
    <source>
        <dbReference type="EMBL" id="ALX36002.1"/>
    </source>
</evidence>
<dbReference type="CDD" id="cd20655">
    <property type="entry name" value="CYP93"/>
    <property type="match status" value="1"/>
</dbReference>
<dbReference type="GO" id="GO:0004497">
    <property type="term" value="F:monooxygenase activity"/>
    <property type="evidence" value="ECO:0007669"/>
    <property type="project" value="UniProtKB-KW"/>
</dbReference>
<evidence type="ECO:0000256" key="8">
    <source>
        <dbReference type="ARBA" id="ARBA00023033"/>
    </source>
</evidence>
<evidence type="ECO:0000256" key="9">
    <source>
        <dbReference type="ARBA" id="ARBA00023136"/>
    </source>
</evidence>
<comment type="subcellular location">
    <subcellularLocation>
        <location evidence="2">Membrane</location>
    </subcellularLocation>
</comment>
<feature type="binding site" description="axial binding residue" evidence="10">
    <location>
        <position position="460"/>
    </location>
    <ligand>
        <name>heme</name>
        <dbReference type="ChEBI" id="CHEBI:30413"/>
    </ligand>
    <ligandPart>
        <name>Fe</name>
        <dbReference type="ChEBI" id="CHEBI:18248"/>
    </ligandPart>
</feature>
<dbReference type="PRINTS" id="PR00463">
    <property type="entry name" value="EP450I"/>
</dbReference>
<reference evidence="13" key="1">
    <citation type="submission" date="2015-02" db="EMBL/GenBank/DDBJ databases">
        <authorList>
            <person name="Chooi Y.-H."/>
        </authorList>
    </citation>
    <scope>NUCLEOTIDE SEQUENCE</scope>
    <source>
        <tissue evidence="13">Petals</tissue>
    </source>
</reference>
<proteinExistence type="evidence at transcript level"/>
<name>A0A2N9QL63_9MAGN</name>
<dbReference type="Gene3D" id="1.10.630.10">
    <property type="entry name" value="Cytochrome P450"/>
    <property type="match status" value="1"/>
</dbReference>
<dbReference type="Pfam" id="PF00067">
    <property type="entry name" value="p450"/>
    <property type="match status" value="1"/>
</dbReference>
<keyword evidence="5 10" id="KW-0479">Metal-binding</keyword>
<protein>
    <submittedName>
        <fullName evidence="13">Flavone synthase 1</fullName>
    </submittedName>
</protein>
<dbReference type="InterPro" id="IPR002401">
    <property type="entry name" value="Cyt_P450_E_grp-I"/>
</dbReference>
<comment type="cofactor">
    <cofactor evidence="1 10">
        <name>heme</name>
        <dbReference type="ChEBI" id="CHEBI:30413"/>
    </cofactor>
</comment>
<dbReference type="AlphaFoldDB" id="A0A2N9QL63"/>
<keyword evidence="4 10" id="KW-0349">Heme</keyword>
<dbReference type="PROSITE" id="PS00086">
    <property type="entry name" value="CYTOCHROME_P450"/>
    <property type="match status" value="1"/>
</dbReference>
<comment type="similarity">
    <text evidence="3 11">Belongs to the cytochrome P450 family.</text>
</comment>
<dbReference type="GO" id="GO:0016705">
    <property type="term" value="F:oxidoreductase activity, acting on paired donors, with incorporation or reduction of molecular oxygen"/>
    <property type="evidence" value="ECO:0007669"/>
    <property type="project" value="InterPro"/>
</dbReference>
<evidence type="ECO:0000256" key="4">
    <source>
        <dbReference type="ARBA" id="ARBA00022617"/>
    </source>
</evidence>
<evidence type="ECO:0000256" key="2">
    <source>
        <dbReference type="ARBA" id="ARBA00004370"/>
    </source>
</evidence>
<dbReference type="PANTHER" id="PTHR47943">
    <property type="entry name" value="CYTOCHROME P450 93A3-LIKE"/>
    <property type="match status" value="1"/>
</dbReference>
<evidence type="ECO:0000256" key="7">
    <source>
        <dbReference type="ARBA" id="ARBA00023004"/>
    </source>
</evidence>
<keyword evidence="7 10" id="KW-0408">Iron</keyword>
<feature type="transmembrane region" description="Helical" evidence="12">
    <location>
        <begin position="6"/>
        <end position="26"/>
    </location>
</feature>
<dbReference type="GO" id="GO:0016020">
    <property type="term" value="C:membrane"/>
    <property type="evidence" value="ECO:0007669"/>
    <property type="project" value="UniProtKB-SubCell"/>
</dbReference>
<keyword evidence="12" id="KW-0812">Transmembrane</keyword>
<dbReference type="SUPFAM" id="SSF48264">
    <property type="entry name" value="Cytochrome P450"/>
    <property type="match status" value="1"/>
</dbReference>
<dbReference type="PRINTS" id="PR00385">
    <property type="entry name" value="P450"/>
</dbReference>
<evidence type="ECO:0000256" key="10">
    <source>
        <dbReference type="PIRSR" id="PIRSR602401-1"/>
    </source>
</evidence>
<dbReference type="GO" id="GO:0020037">
    <property type="term" value="F:heme binding"/>
    <property type="evidence" value="ECO:0007669"/>
    <property type="project" value="InterPro"/>
</dbReference>
<dbReference type="FunFam" id="1.10.630.10:FF:000019">
    <property type="entry name" value="Cytochrome P450 family protein"/>
    <property type="match status" value="1"/>
</dbReference>
<organism evidence="13">
    <name type="scientific">Paeonia delavayi var. lutea</name>
    <dbReference type="NCBI Taxonomy" id="1967468"/>
    <lineage>
        <taxon>Eukaryota</taxon>
        <taxon>Viridiplantae</taxon>
        <taxon>Streptophyta</taxon>
        <taxon>Embryophyta</taxon>
        <taxon>Tracheophyta</taxon>
        <taxon>Spermatophyta</taxon>
        <taxon>Magnoliopsida</taxon>
        <taxon>eudicotyledons</taxon>
        <taxon>Gunneridae</taxon>
        <taxon>Pentapetalae</taxon>
        <taxon>Saxifragales</taxon>
        <taxon>Paeoniaceae</taxon>
        <taxon>Paeonia</taxon>
    </lineage>
</organism>
<keyword evidence="8 11" id="KW-0503">Monooxygenase</keyword>
<dbReference type="InterPro" id="IPR017972">
    <property type="entry name" value="Cyt_P450_CS"/>
</dbReference>
<accession>A0A2N9QL63</accession>
<evidence type="ECO:0000256" key="12">
    <source>
        <dbReference type="SAM" id="Phobius"/>
    </source>
</evidence>